<organism evidence="4">
    <name type="scientific">Nippostrongylus brasiliensis</name>
    <name type="common">Rat hookworm</name>
    <dbReference type="NCBI Taxonomy" id="27835"/>
    <lineage>
        <taxon>Eukaryota</taxon>
        <taxon>Metazoa</taxon>
        <taxon>Ecdysozoa</taxon>
        <taxon>Nematoda</taxon>
        <taxon>Chromadorea</taxon>
        <taxon>Rhabditida</taxon>
        <taxon>Rhabditina</taxon>
        <taxon>Rhabditomorpha</taxon>
        <taxon>Strongyloidea</taxon>
        <taxon>Heligmosomidae</taxon>
        <taxon>Nippostrongylus</taxon>
    </lineage>
</organism>
<dbReference type="Proteomes" id="UP000271162">
    <property type="component" value="Unassembled WGS sequence"/>
</dbReference>
<reference evidence="2 3" key="2">
    <citation type="submission" date="2018-11" db="EMBL/GenBank/DDBJ databases">
        <authorList>
            <consortium name="Pathogen Informatics"/>
        </authorList>
    </citation>
    <scope>NUCLEOTIDE SEQUENCE [LARGE SCALE GENOMIC DNA]</scope>
</reference>
<evidence type="ECO:0000313" key="2">
    <source>
        <dbReference type="EMBL" id="VDL63371.1"/>
    </source>
</evidence>
<dbReference type="OMA" id="MVNYLPG"/>
<evidence type="ECO:0000256" key="1">
    <source>
        <dbReference type="SAM" id="MobiDB-lite"/>
    </source>
</evidence>
<evidence type="ECO:0000313" key="4">
    <source>
        <dbReference type="WBParaSite" id="NBR_0000059201-mRNA-1"/>
    </source>
</evidence>
<proteinExistence type="predicted"/>
<accession>A0A0N4XDJ3</accession>
<reference evidence="4" key="1">
    <citation type="submission" date="2017-02" db="UniProtKB">
        <authorList>
            <consortium name="WormBaseParasite"/>
        </authorList>
    </citation>
    <scope>IDENTIFICATION</scope>
</reference>
<protein>
    <submittedName>
        <fullName evidence="2 4">Uncharacterized protein</fullName>
    </submittedName>
</protein>
<keyword evidence="3" id="KW-1185">Reference proteome</keyword>
<gene>
    <name evidence="2" type="ORF">NBR_LOCUS593</name>
</gene>
<feature type="compositionally biased region" description="Basic and acidic residues" evidence="1">
    <location>
        <begin position="91"/>
        <end position="107"/>
    </location>
</feature>
<dbReference type="WBParaSite" id="NBR_0000059201-mRNA-1">
    <property type="protein sequence ID" value="NBR_0000059201-mRNA-1"/>
    <property type="gene ID" value="NBR_0000059201"/>
</dbReference>
<evidence type="ECO:0000313" key="3">
    <source>
        <dbReference type="Proteomes" id="UP000271162"/>
    </source>
</evidence>
<dbReference type="EMBL" id="UYSL01000287">
    <property type="protein sequence ID" value="VDL63371.1"/>
    <property type="molecule type" value="Genomic_DNA"/>
</dbReference>
<name>A0A0N4XDJ3_NIPBR</name>
<sequence length="165" mass="18821">MPAAFDLSADVPCKWPREIALLVTVRAIHLYRALLAFEQHVDVKCLSCVAVRAEQENSPMNQTYTIDTTKRDRLAEFNIDEALSGYLPRSRSSDQRRRSYKTRDDGKRAISHSMFSASCKLPSIAGGHQKLAETRVCTMRPWSRTQDELRKYKEALNANPRPLNP</sequence>
<dbReference type="AlphaFoldDB" id="A0A0N4XDJ3"/>
<feature type="region of interest" description="Disordered" evidence="1">
    <location>
        <begin position="88"/>
        <end position="107"/>
    </location>
</feature>